<accession>A0A9N9HR53</accession>
<feature type="non-terminal residue" evidence="1">
    <location>
        <position position="73"/>
    </location>
</feature>
<sequence>MVAADRQHIYQTIQTSLVHIPSYIGQEPLDDYCNRIETAISYTDTMIADTNTANANTFTDAHKADIYKSKMTE</sequence>
<proteinExistence type="predicted"/>
<gene>
    <name evidence="1" type="ORF">AGERDE_LOCUS13519</name>
</gene>
<comment type="caution">
    <text evidence="1">The sequence shown here is derived from an EMBL/GenBank/DDBJ whole genome shotgun (WGS) entry which is preliminary data.</text>
</comment>
<dbReference type="EMBL" id="CAJVPL010018204">
    <property type="protein sequence ID" value="CAG8701249.1"/>
    <property type="molecule type" value="Genomic_DNA"/>
</dbReference>
<organism evidence="1 2">
    <name type="scientific">Ambispora gerdemannii</name>
    <dbReference type="NCBI Taxonomy" id="144530"/>
    <lineage>
        <taxon>Eukaryota</taxon>
        <taxon>Fungi</taxon>
        <taxon>Fungi incertae sedis</taxon>
        <taxon>Mucoromycota</taxon>
        <taxon>Glomeromycotina</taxon>
        <taxon>Glomeromycetes</taxon>
        <taxon>Archaeosporales</taxon>
        <taxon>Ambisporaceae</taxon>
        <taxon>Ambispora</taxon>
    </lineage>
</organism>
<dbReference type="Proteomes" id="UP000789831">
    <property type="component" value="Unassembled WGS sequence"/>
</dbReference>
<dbReference type="OrthoDB" id="2345504at2759"/>
<name>A0A9N9HR53_9GLOM</name>
<dbReference type="AlphaFoldDB" id="A0A9N9HR53"/>
<reference evidence="1" key="1">
    <citation type="submission" date="2021-06" db="EMBL/GenBank/DDBJ databases">
        <authorList>
            <person name="Kallberg Y."/>
            <person name="Tangrot J."/>
            <person name="Rosling A."/>
        </authorList>
    </citation>
    <scope>NUCLEOTIDE SEQUENCE</scope>
    <source>
        <strain evidence="1">MT106</strain>
    </source>
</reference>
<keyword evidence="2" id="KW-1185">Reference proteome</keyword>
<protein>
    <submittedName>
        <fullName evidence="1">3337_t:CDS:1</fullName>
    </submittedName>
</protein>
<evidence type="ECO:0000313" key="2">
    <source>
        <dbReference type="Proteomes" id="UP000789831"/>
    </source>
</evidence>
<evidence type="ECO:0000313" key="1">
    <source>
        <dbReference type="EMBL" id="CAG8701249.1"/>
    </source>
</evidence>